<reference evidence="1" key="1">
    <citation type="journal article" date="2023" name="Int. J. Syst. Evol. Microbiol.">
        <title>&lt;i&gt;Clostridium folliculivorans&lt;/i&gt; sp. nov., isolated from soil samples of an organic paddy in Japan.</title>
        <authorList>
            <person name="Tazawa J."/>
            <person name="Kobayashi H."/>
            <person name="Tanizawa Y."/>
            <person name="Uchino A."/>
            <person name="Tanaka F."/>
            <person name="Urashima Y."/>
            <person name="Miura S."/>
            <person name="Sakamoto M."/>
            <person name="Ohkuma M."/>
            <person name="Tohno M."/>
        </authorList>
    </citation>
    <scope>NUCLEOTIDE SEQUENCE</scope>
    <source>
        <strain evidence="1">D1-1</strain>
    </source>
</reference>
<evidence type="ECO:0000313" key="2">
    <source>
        <dbReference type="Proteomes" id="UP001057868"/>
    </source>
</evidence>
<dbReference type="EMBL" id="BQXY01000009">
    <property type="protein sequence ID" value="GKU27074.1"/>
    <property type="molecule type" value="Genomic_DNA"/>
</dbReference>
<evidence type="ECO:0008006" key="3">
    <source>
        <dbReference type="Google" id="ProtNLM"/>
    </source>
</evidence>
<organism evidence="1 2">
    <name type="scientific">Clostridium folliculivorans</name>
    <dbReference type="NCBI Taxonomy" id="2886038"/>
    <lineage>
        <taxon>Bacteria</taxon>
        <taxon>Bacillati</taxon>
        <taxon>Bacillota</taxon>
        <taxon>Clostridia</taxon>
        <taxon>Eubacteriales</taxon>
        <taxon>Clostridiaceae</taxon>
        <taxon>Clostridium</taxon>
    </lineage>
</organism>
<dbReference type="RefSeq" id="WP_261853951.1">
    <property type="nucleotide sequence ID" value="NZ_BQXY01000009.1"/>
</dbReference>
<protein>
    <recommendedName>
        <fullName evidence="3">Flagellar hook-length control protein FliK</fullName>
    </recommendedName>
</protein>
<gene>
    <name evidence="1" type="ORF">CFOLD11_39010</name>
</gene>
<sequence length="786" mass="88373">MPAIWNVNNAYNTGNKKVSSKLTFEVGEKFSGRVVKSLDDKNEVMIKLVDGWQFAAEVDAPLEQIKDGLVKFQVDGFVDGKLKLKIANDITKEGSSSKDPIDDFIKAEGLSTEDKDTIKLMIKFNMSLTKDNVVRLKGIMNFKDKLQGDPKEAEVFIDKYLSTRGIEKDSEQGQKIQKLLKDFFSNFKSLDKNSLMMMMENGIDLTSENIESFNKISKNFSEIFENLNVIKGEMAETEIKSFDNGVDLNKLLSSEENQKGSKVSANESNNEKTSVIMGNSSEANTEVTFNNLRAKLINDLYSTGNSKINMLQLLKSMTLDDNNILKDSLRDLLADNKSQFIMSGEYDVLDNKLASFSDKELIATIRQEVLNSGNEMSQVSKENIEDSVFKILDRRIAISNKEFNKFQDIIKIVNASYEDSDVNDTSIKDIIKEEKQTNGTDNRQVSLNESKGMSKLSFDKGVNSESNLPNNEIIKNQFANRSEQVKDLIKNVITHLDSVNSTINNDLNNSIDDIINKVIEEQVNNDGVAPDSKTGIINKNETAPNGETIEYKENLPKGKSAVQQTNSSVDKLAEQLGPKEIENPKIDVVKALLDKHGIDKILEVKMANLDEPTRMKVIEKLNDTIKNQLNGVFSEKLGEKVMELLKSNMNDFKVFNNLNNQYYCLDLPINLKEKDYPCKLIIKDDRKEGKKVDSTNVKMVVTVKTFNLGTVDGYLNLKNKVLSIDLKCDGRFVKALDLGKSKLQNSLENMGFISNIVISKKLEDVNLVNCRDFFDDKNISAINVTV</sequence>
<keyword evidence="2" id="KW-1185">Reference proteome</keyword>
<accession>A0A9W6DC91</accession>
<dbReference type="AlphaFoldDB" id="A0A9W6DC91"/>
<dbReference type="Proteomes" id="UP001057868">
    <property type="component" value="Unassembled WGS sequence"/>
</dbReference>
<proteinExistence type="predicted"/>
<evidence type="ECO:0000313" key="1">
    <source>
        <dbReference type="EMBL" id="GKU27074.1"/>
    </source>
</evidence>
<comment type="caution">
    <text evidence="1">The sequence shown here is derived from an EMBL/GenBank/DDBJ whole genome shotgun (WGS) entry which is preliminary data.</text>
</comment>
<name>A0A9W6DC91_9CLOT</name>